<protein>
    <submittedName>
        <fullName evidence="1">Uncharacterized protein</fullName>
    </submittedName>
</protein>
<reference evidence="1 2" key="1">
    <citation type="submission" date="2018-11" db="EMBL/GenBank/DDBJ databases">
        <authorList>
            <consortium name="Pathogen Informatics"/>
        </authorList>
    </citation>
    <scope>NUCLEOTIDE SEQUENCE [LARGE SCALE GENOMIC DNA]</scope>
</reference>
<proteinExistence type="predicted"/>
<accession>A0A3P7NL91</accession>
<dbReference type="OrthoDB" id="2506647at2759"/>
<dbReference type="Proteomes" id="UP000271889">
    <property type="component" value="Unassembled WGS sequence"/>
</dbReference>
<dbReference type="EMBL" id="UYRV01119524">
    <property type="protein sequence ID" value="VDN31751.1"/>
    <property type="molecule type" value="Genomic_DNA"/>
</dbReference>
<organism evidence="1 2">
    <name type="scientific">Cylicostephanus goldi</name>
    <name type="common">Nematode worm</name>
    <dbReference type="NCBI Taxonomy" id="71465"/>
    <lineage>
        <taxon>Eukaryota</taxon>
        <taxon>Metazoa</taxon>
        <taxon>Ecdysozoa</taxon>
        <taxon>Nematoda</taxon>
        <taxon>Chromadorea</taxon>
        <taxon>Rhabditida</taxon>
        <taxon>Rhabditina</taxon>
        <taxon>Rhabditomorpha</taxon>
        <taxon>Strongyloidea</taxon>
        <taxon>Strongylidae</taxon>
        <taxon>Cylicostephanus</taxon>
    </lineage>
</organism>
<dbReference type="AlphaFoldDB" id="A0A3P7NL91"/>
<name>A0A3P7NL91_CYLGO</name>
<gene>
    <name evidence="1" type="ORF">CGOC_LOCUS11916</name>
</gene>
<evidence type="ECO:0000313" key="2">
    <source>
        <dbReference type="Proteomes" id="UP000271889"/>
    </source>
</evidence>
<evidence type="ECO:0000313" key="1">
    <source>
        <dbReference type="EMBL" id="VDN31751.1"/>
    </source>
</evidence>
<sequence length="146" mass="16562">MLDNDFADELRRHPPASLLSQLPLDELNSWLTVSVEQPALDVNVCCQKLRQNRETIFFDPLGALTVSALSLLNPPTVNSARIPIPTTSYVNYHRQARTHIGESTEELFLQISGFVFRRFLIQSGARRKQFSDYSGKKRCRLAVSVD</sequence>
<keyword evidence="2" id="KW-1185">Reference proteome</keyword>